<dbReference type="GeneID" id="4837454"/>
<feature type="chain" id="PRO_5002655341" evidence="2">
    <location>
        <begin position="21"/>
        <end position="133"/>
    </location>
</feature>
<gene>
    <name evidence="3" type="ORF">PICST_35148</name>
</gene>
<evidence type="ECO:0000313" key="3">
    <source>
        <dbReference type="EMBL" id="ABN65082.1"/>
    </source>
</evidence>
<keyword evidence="4" id="KW-1185">Reference proteome</keyword>
<organism evidence="3 4">
    <name type="scientific">Scheffersomyces stipitis (strain ATCC 58785 / CBS 6054 / NBRC 10063 / NRRL Y-11545)</name>
    <name type="common">Yeast</name>
    <name type="synonym">Pichia stipitis</name>
    <dbReference type="NCBI Taxonomy" id="322104"/>
    <lineage>
        <taxon>Eukaryota</taxon>
        <taxon>Fungi</taxon>
        <taxon>Dikarya</taxon>
        <taxon>Ascomycota</taxon>
        <taxon>Saccharomycotina</taxon>
        <taxon>Pichiomycetes</taxon>
        <taxon>Debaryomycetaceae</taxon>
        <taxon>Scheffersomyces</taxon>
    </lineage>
</organism>
<accession>A3LPQ7</accession>
<dbReference type="KEGG" id="pic:PICST_35148"/>
<feature type="signal peptide" evidence="2">
    <location>
        <begin position="1"/>
        <end position="20"/>
    </location>
</feature>
<dbReference type="InterPro" id="IPR010916">
    <property type="entry name" value="TonB_box_CS"/>
</dbReference>
<evidence type="ECO:0000256" key="1">
    <source>
        <dbReference type="SAM" id="MobiDB-lite"/>
    </source>
</evidence>
<keyword evidence="2" id="KW-0732">Signal</keyword>
<evidence type="ECO:0000313" key="4">
    <source>
        <dbReference type="Proteomes" id="UP000002258"/>
    </source>
</evidence>
<dbReference type="eggNOG" id="ENOG502RMMP">
    <property type="taxonomic scope" value="Eukaryota"/>
</dbReference>
<protein>
    <submittedName>
        <fullName evidence="3">Uncharacterized protein</fullName>
    </submittedName>
</protein>
<name>A3LPQ7_PICST</name>
<reference evidence="3 4" key="1">
    <citation type="journal article" date="2007" name="Nat. Biotechnol.">
        <title>Genome sequence of the lignocellulose-bioconverting and xylose-fermenting yeast Pichia stipitis.</title>
        <authorList>
            <person name="Jeffries T.W."/>
            <person name="Grigoriev I.V."/>
            <person name="Grimwood J."/>
            <person name="Laplaza J.M."/>
            <person name="Aerts A."/>
            <person name="Salamov A."/>
            <person name="Schmutz J."/>
            <person name="Lindquist E."/>
            <person name="Dehal P."/>
            <person name="Shapiro H."/>
            <person name="Jin Y.S."/>
            <person name="Passoth V."/>
            <person name="Richardson P.M."/>
        </authorList>
    </citation>
    <scope>NUCLEOTIDE SEQUENCE [LARGE SCALE GENOMIC DNA]</scope>
    <source>
        <strain evidence="4">ATCC 58785 / CBS 6054 / NBRC 10063 / NRRL Y-11545</strain>
    </source>
</reference>
<dbReference type="PROSITE" id="PS00430">
    <property type="entry name" value="TONB_DEPENDENT_REC_1"/>
    <property type="match status" value="1"/>
</dbReference>
<feature type="region of interest" description="Disordered" evidence="1">
    <location>
        <begin position="69"/>
        <end position="89"/>
    </location>
</feature>
<dbReference type="HOGENOM" id="CLU_113788_0_0_1"/>
<proteinExistence type="predicted"/>
<dbReference type="Proteomes" id="UP000002258">
    <property type="component" value="Chromosome 2"/>
</dbReference>
<dbReference type="RefSeq" id="XP_001383111.1">
    <property type="nucleotide sequence ID" value="XM_001383074.1"/>
</dbReference>
<dbReference type="EMBL" id="CP000496">
    <property type="protein sequence ID" value="ABN65082.1"/>
    <property type="molecule type" value="Genomic_DNA"/>
</dbReference>
<dbReference type="OrthoDB" id="4022855at2759"/>
<dbReference type="InParanoid" id="A3LPQ7"/>
<evidence type="ECO:0000256" key="2">
    <source>
        <dbReference type="SAM" id="SignalP"/>
    </source>
</evidence>
<dbReference type="AlphaFoldDB" id="A3LPQ7"/>
<dbReference type="OMA" id="IYATEYI"/>
<sequence length="133" mass="13806">MTKLYSLVLLSLLGLSAVNAADTTTTVEVTPTITATTTVSVVEQIYETEYIYTNGDGVLTTETIIVSGSPPATTDAATPTTTASTSPTSNLFADYTAPPGDYSTATETKTTVLDSGVTAVYELVVLYTTVCPC</sequence>
<dbReference type="STRING" id="322104.A3LPQ7"/>